<evidence type="ECO:0000256" key="1">
    <source>
        <dbReference type="SAM" id="MobiDB-lite"/>
    </source>
</evidence>
<dbReference type="SMART" id="SM00460">
    <property type="entry name" value="TGc"/>
    <property type="match status" value="1"/>
</dbReference>
<reference evidence="3" key="1">
    <citation type="submission" date="2023-01" db="EMBL/GenBank/DDBJ databases">
        <authorList>
            <person name="Van Ghelder C."/>
            <person name="Rancurel C."/>
        </authorList>
    </citation>
    <scope>NUCLEOTIDE SEQUENCE</scope>
    <source>
        <strain evidence="3">CNCM I-4278</strain>
    </source>
</reference>
<dbReference type="EMBL" id="CAOQHR010000003">
    <property type="protein sequence ID" value="CAI6332780.1"/>
    <property type="molecule type" value="Genomic_DNA"/>
</dbReference>
<dbReference type="Pfam" id="PF01841">
    <property type="entry name" value="Transglut_core"/>
    <property type="match status" value="1"/>
</dbReference>
<dbReference type="AlphaFoldDB" id="A0A9W4XLD2"/>
<evidence type="ECO:0000313" key="4">
    <source>
        <dbReference type="Proteomes" id="UP001152607"/>
    </source>
</evidence>
<name>A0A9W4XLD2_9PLEO</name>
<dbReference type="PANTHER" id="PTHR46333">
    <property type="entry name" value="CYTOKINESIS PROTEIN 3"/>
    <property type="match status" value="1"/>
</dbReference>
<gene>
    <name evidence="3" type="ORF">PDIGIT_LOCUS5810</name>
</gene>
<feature type="domain" description="Transglutaminase-like" evidence="2">
    <location>
        <begin position="383"/>
        <end position="456"/>
    </location>
</feature>
<feature type="compositionally biased region" description="Low complexity" evidence="1">
    <location>
        <begin position="195"/>
        <end position="207"/>
    </location>
</feature>
<feature type="compositionally biased region" description="Polar residues" evidence="1">
    <location>
        <begin position="57"/>
        <end position="71"/>
    </location>
</feature>
<evidence type="ECO:0000313" key="3">
    <source>
        <dbReference type="EMBL" id="CAI6332780.1"/>
    </source>
</evidence>
<dbReference type="InterPro" id="IPR038765">
    <property type="entry name" value="Papain-like_cys_pep_sf"/>
</dbReference>
<dbReference type="Gene3D" id="3.10.620.30">
    <property type="match status" value="1"/>
</dbReference>
<feature type="region of interest" description="Disordered" evidence="1">
    <location>
        <begin position="13"/>
        <end position="299"/>
    </location>
</feature>
<accession>A0A9W4XLD2</accession>
<protein>
    <recommendedName>
        <fullName evidence="2">Transglutaminase-like domain-containing protein</fullName>
    </recommendedName>
</protein>
<dbReference type="Proteomes" id="UP001152607">
    <property type="component" value="Unassembled WGS sequence"/>
</dbReference>
<feature type="compositionally biased region" description="Pro residues" evidence="1">
    <location>
        <begin position="254"/>
        <end position="266"/>
    </location>
</feature>
<organism evidence="3 4">
    <name type="scientific">Periconia digitata</name>
    <dbReference type="NCBI Taxonomy" id="1303443"/>
    <lineage>
        <taxon>Eukaryota</taxon>
        <taxon>Fungi</taxon>
        <taxon>Dikarya</taxon>
        <taxon>Ascomycota</taxon>
        <taxon>Pezizomycotina</taxon>
        <taxon>Dothideomycetes</taxon>
        <taxon>Pleosporomycetidae</taxon>
        <taxon>Pleosporales</taxon>
        <taxon>Massarineae</taxon>
        <taxon>Periconiaceae</taxon>
        <taxon>Periconia</taxon>
    </lineage>
</organism>
<feature type="compositionally biased region" description="Polar residues" evidence="1">
    <location>
        <begin position="132"/>
        <end position="150"/>
    </location>
</feature>
<feature type="compositionally biased region" description="Pro residues" evidence="1">
    <location>
        <begin position="172"/>
        <end position="182"/>
    </location>
</feature>
<comment type="caution">
    <text evidence="3">The sequence shown here is derived from an EMBL/GenBank/DDBJ whole genome shotgun (WGS) entry which is preliminary data.</text>
</comment>
<dbReference type="GO" id="GO:0005737">
    <property type="term" value="C:cytoplasm"/>
    <property type="evidence" value="ECO:0007669"/>
    <property type="project" value="TreeGrafter"/>
</dbReference>
<dbReference type="SUPFAM" id="SSF54001">
    <property type="entry name" value="Cysteine proteinases"/>
    <property type="match status" value="1"/>
</dbReference>
<dbReference type="OrthoDB" id="6129702at2759"/>
<dbReference type="PANTHER" id="PTHR46333:SF5">
    <property type="entry name" value="TRANSGLUTAMINASE-LIKE DOMAIN-CONTAINING PROTEIN"/>
    <property type="match status" value="1"/>
</dbReference>
<keyword evidence="4" id="KW-1185">Reference proteome</keyword>
<feature type="compositionally biased region" description="Pro residues" evidence="1">
    <location>
        <begin position="42"/>
        <end position="51"/>
    </location>
</feature>
<sequence>MAETQSIKARIASLNIEQVHAPAPSNRPTYSYEQASAKKKPPPPPPPPAGHRPPVQQRHQTINNPPITSNAPYAARHQPNLPAPEANSPVPKKSPALPPRLPPRKDTNGAKQPPPLPSRQPSQPALRRQESNESIATMASGNSDVSNLTLGSAVLDRTTSNDGKRFQIRAPPFDPTKLPPLPARKQDESKEYSATRRAMTSTRTSKSPVALPPTLPSRPAVPARAQTIAQEPRKLPPAPRKSALEWGMNKSTETPPPIPTARPSPTPDAGNGAPPPVPRSSRPNLDAIMASKPKPGAQPLVSAQNSGCLICRDFSAPDQHAAQFPRQTLPSSDAGWLANQLCAPFSSHTDKARAIFTWLHHNVDYDCHSFFSGNITRSTPERTIKTGLAVCEGYAGLFAALALKAGLEAIVVTGHGKGIGHTAIQPGEPLPKYKGNHAWNAFRLDDGAWKLIDPCWGAGHLGCDKTYERKFNPSNFTKSNIDFGYTHFPEDNAHLYREDGRISTWEEYCMDDAGQRLQIYGSPSAELGISTRSFAPSQMHIKVDGPHDPIIRFSFAVNCAHWDHERNGTGKPYIMTLSVGGRDGRNSQQIPFNTDGKVWWLDVERRDLGAPGQKINVCYITHFDKGTGRGLSLSTYKARKGKVAQQWSTICMWELV</sequence>
<feature type="compositionally biased region" description="Basic and acidic residues" evidence="1">
    <location>
        <begin position="184"/>
        <end position="194"/>
    </location>
</feature>
<dbReference type="InterPro" id="IPR002931">
    <property type="entry name" value="Transglutaminase-like"/>
</dbReference>
<dbReference type="InterPro" id="IPR052557">
    <property type="entry name" value="CAP/Cytokinesis_protein"/>
</dbReference>
<evidence type="ECO:0000259" key="2">
    <source>
        <dbReference type="SMART" id="SM00460"/>
    </source>
</evidence>
<proteinExistence type="predicted"/>